<protein>
    <submittedName>
        <fullName evidence="9">Acetylornithine deacetylase</fullName>
    </submittedName>
</protein>
<dbReference type="EMBL" id="FNQR01000019">
    <property type="protein sequence ID" value="SEB13589.1"/>
    <property type="molecule type" value="Genomic_DNA"/>
</dbReference>
<evidence type="ECO:0000256" key="4">
    <source>
        <dbReference type="ARBA" id="ARBA00022723"/>
    </source>
</evidence>
<accession>A0A1H4GV92</accession>
<dbReference type="InterPro" id="IPR050072">
    <property type="entry name" value="Peptidase_M20A"/>
</dbReference>
<dbReference type="Proteomes" id="UP000198584">
    <property type="component" value="Unassembled WGS sequence"/>
</dbReference>
<dbReference type="InterPro" id="IPR011650">
    <property type="entry name" value="Peptidase_M20_dimer"/>
</dbReference>
<proteinExistence type="inferred from homology"/>
<dbReference type="PANTHER" id="PTHR43808:SF24">
    <property type="entry name" value="N-FORMYL-4-AMINO-5-AMINOMETHYL-2-METHYLPYRIMIDINE DEFORMYLASE"/>
    <property type="match status" value="1"/>
</dbReference>
<reference evidence="9 10" key="1">
    <citation type="submission" date="2016-10" db="EMBL/GenBank/DDBJ databases">
        <authorList>
            <person name="de Groot N.N."/>
        </authorList>
    </citation>
    <scope>NUCLEOTIDE SEQUENCE [LARGE SCALE GENOMIC DNA]</scope>
    <source>
        <strain evidence="9 10">CCM7597</strain>
    </source>
</reference>
<feature type="domain" description="Peptidase M20 dimerisation" evidence="8">
    <location>
        <begin position="214"/>
        <end position="309"/>
    </location>
</feature>
<evidence type="ECO:0000256" key="2">
    <source>
        <dbReference type="ARBA" id="ARBA00001947"/>
    </source>
</evidence>
<dbReference type="InterPro" id="IPR010182">
    <property type="entry name" value="ArgE/DapE"/>
</dbReference>
<keyword evidence="6" id="KW-0862">Zinc</keyword>
<keyword evidence="4" id="KW-0479">Metal-binding</keyword>
<dbReference type="RefSeq" id="WP_093046313.1">
    <property type="nucleotide sequence ID" value="NZ_FNQR01000019.1"/>
</dbReference>
<evidence type="ECO:0000259" key="8">
    <source>
        <dbReference type="Pfam" id="PF07687"/>
    </source>
</evidence>
<dbReference type="NCBIfam" id="NF006370">
    <property type="entry name" value="PRK08596.1"/>
    <property type="match status" value="1"/>
</dbReference>
<dbReference type="AlphaFoldDB" id="A0A1H4GV92"/>
<gene>
    <name evidence="9" type="ORF">SAMN05421743_11920</name>
</gene>
<comment type="cofactor">
    <cofactor evidence="2">
        <name>Zn(2+)</name>
        <dbReference type="ChEBI" id="CHEBI:29105"/>
    </cofactor>
</comment>
<comment type="similarity">
    <text evidence="3">Belongs to the peptidase M20A family.</text>
</comment>
<dbReference type="Pfam" id="PF01546">
    <property type="entry name" value="Peptidase_M20"/>
    <property type="match status" value="1"/>
</dbReference>
<evidence type="ECO:0000256" key="5">
    <source>
        <dbReference type="ARBA" id="ARBA00022801"/>
    </source>
</evidence>
<sequence>MDNKLVHLWNEVEEREDELLNLLAGLVSYPTLSPPARNAKKAQEYMTDKLKGLGFSIDSWNLYPGDPLVVGTKQGQYEGQAKSLIINGHLDVAAIEENEQWDYDPFVCTVTKEKVLGRGVADMKGGMAGVLFALQVLHEAGVEPKGNLYVQSVVGEEVGEAGTKSCCERGYHADLALVVDTSDCQIQGQGGVITGWITIESGETLHDAQRRSMIHAGGGVQGASAIEKMIKIITALQELERHWAVTKSSPGFPVGANTINPAVIEGGRHAAFIADRCSLWITVHYYPEEHYEDVIREIEAHINHAAKADPWLRDHPPQFSWGGTSMIEEQGEIFPAFSVDTSHAGIEMLASAHQRIFQTPVDYSMSPTVTDGGWLAEAGIPTVLYGPGTLDQAHSVNESLDRIQLRRFTKTMVTFLYDWFQHSERKGDM</sequence>
<dbReference type="GO" id="GO:0016787">
    <property type="term" value="F:hydrolase activity"/>
    <property type="evidence" value="ECO:0007669"/>
    <property type="project" value="UniProtKB-KW"/>
</dbReference>
<dbReference type="InterPro" id="IPR002933">
    <property type="entry name" value="Peptidase_M20"/>
</dbReference>
<name>A0A1H4GV92_9BACI</name>
<evidence type="ECO:0000313" key="10">
    <source>
        <dbReference type="Proteomes" id="UP000198584"/>
    </source>
</evidence>
<evidence type="ECO:0000256" key="1">
    <source>
        <dbReference type="ARBA" id="ARBA00001941"/>
    </source>
</evidence>
<evidence type="ECO:0000256" key="7">
    <source>
        <dbReference type="ARBA" id="ARBA00023285"/>
    </source>
</evidence>
<keyword evidence="5" id="KW-0378">Hydrolase</keyword>
<keyword evidence="7" id="KW-0170">Cobalt</keyword>
<dbReference type="STRING" id="571932.SAMN05421743_11920"/>
<dbReference type="OrthoDB" id="9792335at2"/>
<dbReference type="SUPFAM" id="SSF53187">
    <property type="entry name" value="Zn-dependent exopeptidases"/>
    <property type="match status" value="1"/>
</dbReference>
<dbReference type="Gene3D" id="3.40.630.10">
    <property type="entry name" value="Zn peptidases"/>
    <property type="match status" value="1"/>
</dbReference>
<comment type="cofactor">
    <cofactor evidence="1">
        <name>Co(2+)</name>
        <dbReference type="ChEBI" id="CHEBI:48828"/>
    </cofactor>
</comment>
<dbReference type="NCBIfam" id="TIGR01910">
    <property type="entry name" value="DapE-ArgE"/>
    <property type="match status" value="1"/>
</dbReference>
<organism evidence="9 10">
    <name type="scientific">Thalassobacillus cyri</name>
    <dbReference type="NCBI Taxonomy" id="571932"/>
    <lineage>
        <taxon>Bacteria</taxon>
        <taxon>Bacillati</taxon>
        <taxon>Bacillota</taxon>
        <taxon>Bacilli</taxon>
        <taxon>Bacillales</taxon>
        <taxon>Bacillaceae</taxon>
        <taxon>Thalassobacillus</taxon>
    </lineage>
</organism>
<dbReference type="Gene3D" id="3.30.70.360">
    <property type="match status" value="1"/>
</dbReference>
<dbReference type="PANTHER" id="PTHR43808">
    <property type="entry name" value="ACETYLORNITHINE DEACETYLASE"/>
    <property type="match status" value="1"/>
</dbReference>
<dbReference type="SUPFAM" id="SSF55031">
    <property type="entry name" value="Bacterial exopeptidase dimerisation domain"/>
    <property type="match status" value="1"/>
</dbReference>
<dbReference type="Pfam" id="PF07687">
    <property type="entry name" value="M20_dimer"/>
    <property type="match status" value="1"/>
</dbReference>
<dbReference type="InterPro" id="IPR036264">
    <property type="entry name" value="Bact_exopeptidase_dim_dom"/>
</dbReference>
<dbReference type="GO" id="GO:0046872">
    <property type="term" value="F:metal ion binding"/>
    <property type="evidence" value="ECO:0007669"/>
    <property type="project" value="UniProtKB-KW"/>
</dbReference>
<evidence type="ECO:0000313" key="9">
    <source>
        <dbReference type="EMBL" id="SEB13589.1"/>
    </source>
</evidence>
<keyword evidence="10" id="KW-1185">Reference proteome</keyword>
<evidence type="ECO:0000256" key="6">
    <source>
        <dbReference type="ARBA" id="ARBA00022833"/>
    </source>
</evidence>
<evidence type="ECO:0000256" key="3">
    <source>
        <dbReference type="ARBA" id="ARBA00006247"/>
    </source>
</evidence>